<dbReference type="Proteomes" id="UP000807769">
    <property type="component" value="Unassembled WGS sequence"/>
</dbReference>
<evidence type="ECO:0000313" key="12">
    <source>
        <dbReference type="EMBL" id="KAG1800611.1"/>
    </source>
</evidence>
<evidence type="ECO:0000256" key="3">
    <source>
        <dbReference type="ARBA" id="ARBA00010617"/>
    </source>
</evidence>
<evidence type="ECO:0000256" key="6">
    <source>
        <dbReference type="ARBA" id="ARBA00023002"/>
    </source>
</evidence>
<proteinExistence type="inferred from homology"/>
<organism evidence="12 13">
    <name type="scientific">Suillus subaureus</name>
    <dbReference type="NCBI Taxonomy" id="48587"/>
    <lineage>
        <taxon>Eukaryota</taxon>
        <taxon>Fungi</taxon>
        <taxon>Dikarya</taxon>
        <taxon>Basidiomycota</taxon>
        <taxon>Agaricomycotina</taxon>
        <taxon>Agaricomycetes</taxon>
        <taxon>Agaricomycetidae</taxon>
        <taxon>Boletales</taxon>
        <taxon>Suillineae</taxon>
        <taxon>Suillaceae</taxon>
        <taxon>Suillus</taxon>
    </lineage>
</organism>
<dbReference type="InterPro" id="IPR017972">
    <property type="entry name" value="Cyt_P450_CS"/>
</dbReference>
<gene>
    <name evidence="12" type="ORF">BJ212DRAFT_1497999</name>
</gene>
<evidence type="ECO:0000256" key="8">
    <source>
        <dbReference type="ARBA" id="ARBA00023033"/>
    </source>
</evidence>
<protein>
    <submittedName>
        <fullName evidence="12">Cytochrome P450</fullName>
    </submittedName>
</protein>
<evidence type="ECO:0000313" key="13">
    <source>
        <dbReference type="Proteomes" id="UP000807769"/>
    </source>
</evidence>
<dbReference type="GO" id="GO:0005506">
    <property type="term" value="F:iron ion binding"/>
    <property type="evidence" value="ECO:0007669"/>
    <property type="project" value="InterPro"/>
</dbReference>
<keyword evidence="8 10" id="KW-0503">Monooxygenase</keyword>
<comment type="similarity">
    <text evidence="3 10">Belongs to the cytochrome P450 family.</text>
</comment>
<dbReference type="Gene3D" id="1.10.630.10">
    <property type="entry name" value="Cytochrome P450"/>
    <property type="match status" value="1"/>
</dbReference>
<dbReference type="RefSeq" id="XP_041185923.1">
    <property type="nucleotide sequence ID" value="XM_041341557.1"/>
</dbReference>
<dbReference type="InterPro" id="IPR050364">
    <property type="entry name" value="Cytochrome_P450_fung"/>
</dbReference>
<dbReference type="GO" id="GO:0004497">
    <property type="term" value="F:monooxygenase activity"/>
    <property type="evidence" value="ECO:0007669"/>
    <property type="project" value="UniProtKB-KW"/>
</dbReference>
<dbReference type="GO" id="GO:0020037">
    <property type="term" value="F:heme binding"/>
    <property type="evidence" value="ECO:0007669"/>
    <property type="project" value="InterPro"/>
</dbReference>
<dbReference type="GeneID" id="64635573"/>
<dbReference type="Pfam" id="PF00067">
    <property type="entry name" value="p450"/>
    <property type="match status" value="1"/>
</dbReference>
<keyword evidence="7 9" id="KW-0408">Iron</keyword>
<keyword evidence="5 9" id="KW-0479">Metal-binding</keyword>
<evidence type="ECO:0000256" key="7">
    <source>
        <dbReference type="ARBA" id="ARBA00023004"/>
    </source>
</evidence>
<dbReference type="InterPro" id="IPR036396">
    <property type="entry name" value="Cyt_P450_sf"/>
</dbReference>
<dbReference type="PROSITE" id="PS00086">
    <property type="entry name" value="CYTOCHROME_P450"/>
    <property type="match status" value="1"/>
</dbReference>
<dbReference type="PRINTS" id="PR00463">
    <property type="entry name" value="EP450I"/>
</dbReference>
<dbReference type="InterPro" id="IPR001128">
    <property type="entry name" value="Cyt_P450"/>
</dbReference>
<dbReference type="CDD" id="cd11065">
    <property type="entry name" value="CYP64-like"/>
    <property type="match status" value="1"/>
</dbReference>
<comment type="caution">
    <text evidence="12">The sequence shown here is derived from an EMBL/GenBank/DDBJ whole genome shotgun (WGS) entry which is preliminary data.</text>
</comment>
<dbReference type="GO" id="GO:0016705">
    <property type="term" value="F:oxidoreductase activity, acting on paired donors, with incorporation or reduction of molecular oxygen"/>
    <property type="evidence" value="ECO:0007669"/>
    <property type="project" value="InterPro"/>
</dbReference>
<dbReference type="SUPFAM" id="SSF48264">
    <property type="entry name" value="Cytochrome P450"/>
    <property type="match status" value="1"/>
</dbReference>
<evidence type="ECO:0000256" key="1">
    <source>
        <dbReference type="ARBA" id="ARBA00001971"/>
    </source>
</evidence>
<dbReference type="PANTHER" id="PTHR46300">
    <property type="entry name" value="P450, PUTATIVE (EUROFUNG)-RELATED-RELATED"/>
    <property type="match status" value="1"/>
</dbReference>
<feature type="transmembrane region" description="Helical" evidence="11">
    <location>
        <begin position="12"/>
        <end position="31"/>
    </location>
</feature>
<keyword evidence="13" id="KW-1185">Reference proteome</keyword>
<keyword evidence="4 9" id="KW-0349">Heme</keyword>
<evidence type="ECO:0000256" key="4">
    <source>
        <dbReference type="ARBA" id="ARBA00022617"/>
    </source>
</evidence>
<dbReference type="PANTHER" id="PTHR46300:SF1">
    <property type="entry name" value="P450, PUTATIVE (EUROFUNG)-RELATED"/>
    <property type="match status" value="1"/>
</dbReference>
<evidence type="ECO:0000256" key="10">
    <source>
        <dbReference type="RuleBase" id="RU000461"/>
    </source>
</evidence>
<sequence>MPQLPDIRLSDNAQLVLGAAVCLGAVLAVIARVRLPTSESGLPLPPSPPTWRIRGHFLPHRNPFLTVAGWIDEYGPLVTIRAGTEKVIVIGRHKAVMDIMEKQGGLLADRPHLIAAGEMLNGGLAIALTPAGERWRRMRRALHTHFQPKAAEEYQPLQVLHAKKMVLDILEDSSNFQNHAATYSAATIMKVAYGKTTPTSATDPEVIEALQHIQRLRTALRPGAYLVDSIPWLKYLPWYGQELKQQHERCKQLYTDELNRVKLQIQSAVDIGPSFGKYMLENVHAHGLTVMEMAFLAGSLFAAGSDTTTAAICTVLMAAACFPEEQAKVQAELDAVIGRRRAPTFSDEQALPRLHSFISEALRWRPLVPSGLAHRTTKEVVWENYCIPAGTTVFGHHWSISRDPDVFPEPHAFKPQRWINDQGALRDDLKFFVFGFGRRVCPGQHLANRSVFINSLLILWAFHLVLDSTKPLDDMGFMSGVLENARPCTIEFKTRLPEMELKRMMQDIA</sequence>
<evidence type="ECO:0000256" key="5">
    <source>
        <dbReference type="ARBA" id="ARBA00022723"/>
    </source>
</evidence>
<accession>A0A9P7J3G3</accession>
<keyword evidence="11" id="KW-1133">Transmembrane helix</keyword>
<evidence type="ECO:0000256" key="2">
    <source>
        <dbReference type="ARBA" id="ARBA00005179"/>
    </source>
</evidence>
<keyword evidence="11" id="KW-0472">Membrane</keyword>
<evidence type="ECO:0000256" key="11">
    <source>
        <dbReference type="SAM" id="Phobius"/>
    </source>
</evidence>
<dbReference type="InterPro" id="IPR002401">
    <property type="entry name" value="Cyt_P450_E_grp-I"/>
</dbReference>
<feature type="binding site" description="axial binding residue" evidence="9">
    <location>
        <position position="441"/>
    </location>
    <ligand>
        <name>heme</name>
        <dbReference type="ChEBI" id="CHEBI:30413"/>
    </ligand>
    <ligandPart>
        <name>Fe</name>
        <dbReference type="ChEBI" id="CHEBI:18248"/>
    </ligandPart>
</feature>
<dbReference type="AlphaFoldDB" id="A0A9P7J3G3"/>
<dbReference type="OrthoDB" id="2789670at2759"/>
<evidence type="ECO:0000256" key="9">
    <source>
        <dbReference type="PIRSR" id="PIRSR602401-1"/>
    </source>
</evidence>
<keyword evidence="11" id="KW-0812">Transmembrane</keyword>
<reference evidence="12" key="1">
    <citation type="journal article" date="2020" name="New Phytol.">
        <title>Comparative genomics reveals dynamic genome evolution in host specialist ectomycorrhizal fungi.</title>
        <authorList>
            <person name="Lofgren L.A."/>
            <person name="Nguyen N.H."/>
            <person name="Vilgalys R."/>
            <person name="Ruytinx J."/>
            <person name="Liao H.L."/>
            <person name="Branco S."/>
            <person name="Kuo A."/>
            <person name="LaButti K."/>
            <person name="Lipzen A."/>
            <person name="Andreopoulos W."/>
            <person name="Pangilinan J."/>
            <person name="Riley R."/>
            <person name="Hundley H."/>
            <person name="Na H."/>
            <person name="Barry K."/>
            <person name="Grigoriev I.V."/>
            <person name="Stajich J.E."/>
            <person name="Kennedy P.G."/>
        </authorList>
    </citation>
    <scope>NUCLEOTIDE SEQUENCE</scope>
    <source>
        <strain evidence="12">MN1</strain>
    </source>
</reference>
<dbReference type="PRINTS" id="PR00385">
    <property type="entry name" value="P450"/>
</dbReference>
<name>A0A9P7J3G3_9AGAM</name>
<keyword evidence="6 10" id="KW-0560">Oxidoreductase</keyword>
<dbReference type="EMBL" id="JABBWG010000111">
    <property type="protein sequence ID" value="KAG1800611.1"/>
    <property type="molecule type" value="Genomic_DNA"/>
</dbReference>
<comment type="cofactor">
    <cofactor evidence="1 9">
        <name>heme</name>
        <dbReference type="ChEBI" id="CHEBI:30413"/>
    </cofactor>
</comment>
<comment type="pathway">
    <text evidence="2">Secondary metabolite biosynthesis.</text>
</comment>